<evidence type="ECO:0000256" key="1">
    <source>
        <dbReference type="ARBA" id="ARBA00006484"/>
    </source>
</evidence>
<dbReference type="FunFam" id="3.40.50.720:FF:000084">
    <property type="entry name" value="Short-chain dehydrogenase reductase"/>
    <property type="match status" value="1"/>
</dbReference>
<dbReference type="PANTHER" id="PTHR42760:SF122">
    <property type="entry name" value="NAD(P)-BINDING PROTEIN"/>
    <property type="match status" value="1"/>
</dbReference>
<dbReference type="AlphaFoldDB" id="A0A0F9QI35"/>
<dbReference type="GO" id="GO:0016616">
    <property type="term" value="F:oxidoreductase activity, acting on the CH-OH group of donors, NAD or NADP as acceptor"/>
    <property type="evidence" value="ECO:0007669"/>
    <property type="project" value="TreeGrafter"/>
</dbReference>
<name>A0A0F9QI35_9ZZZZ</name>
<dbReference type="InterPro" id="IPR020904">
    <property type="entry name" value="Sc_DH/Rdtase_CS"/>
</dbReference>
<dbReference type="GO" id="GO:0048038">
    <property type="term" value="F:quinone binding"/>
    <property type="evidence" value="ECO:0007669"/>
    <property type="project" value="TreeGrafter"/>
</dbReference>
<dbReference type="PANTHER" id="PTHR42760">
    <property type="entry name" value="SHORT-CHAIN DEHYDROGENASES/REDUCTASES FAMILY MEMBER"/>
    <property type="match status" value="1"/>
</dbReference>
<dbReference type="GO" id="GO:0006633">
    <property type="term" value="P:fatty acid biosynthetic process"/>
    <property type="evidence" value="ECO:0007669"/>
    <property type="project" value="TreeGrafter"/>
</dbReference>
<protein>
    <submittedName>
        <fullName evidence="2">Uncharacterized protein</fullName>
    </submittedName>
</protein>
<dbReference type="SUPFAM" id="SSF51735">
    <property type="entry name" value="NAD(P)-binding Rossmann-fold domains"/>
    <property type="match status" value="1"/>
</dbReference>
<proteinExistence type="inferred from homology"/>
<dbReference type="Gene3D" id="3.40.50.720">
    <property type="entry name" value="NAD(P)-binding Rossmann-like Domain"/>
    <property type="match status" value="1"/>
</dbReference>
<organism evidence="2">
    <name type="scientific">marine sediment metagenome</name>
    <dbReference type="NCBI Taxonomy" id="412755"/>
    <lineage>
        <taxon>unclassified sequences</taxon>
        <taxon>metagenomes</taxon>
        <taxon>ecological metagenomes</taxon>
    </lineage>
</organism>
<gene>
    <name evidence="2" type="ORF">LCGC14_0716080</name>
</gene>
<dbReference type="PROSITE" id="PS00061">
    <property type="entry name" value="ADH_SHORT"/>
    <property type="match status" value="1"/>
</dbReference>
<dbReference type="InterPro" id="IPR002347">
    <property type="entry name" value="SDR_fam"/>
</dbReference>
<dbReference type="EMBL" id="LAZR01001600">
    <property type="protein sequence ID" value="KKN42164.1"/>
    <property type="molecule type" value="Genomic_DNA"/>
</dbReference>
<dbReference type="PRINTS" id="PR00081">
    <property type="entry name" value="GDHRDH"/>
</dbReference>
<sequence>MENRMKLIDKVALITGGNSGIGKATAILFAREGAKICLTGRNETRCKKVIEEIKEGGGQAIYVIADVRSSAECQKTVETTMKAFGQLDILFNNAGVYFPNNAIDCSEEEWNLTIDINLKGTFLMSKFALPHMVAQKSGVIINNGSGWGIVGGNEGVSYCASKGGVVIMTKAMAIDHATQGIRVNCLCPGDVKTPMLDEDARMRGMTWEEYHKQDVDQRPMGRMGTPEEIAKAALFLASDDSSFMTGANLVIDGGGTAD</sequence>
<accession>A0A0F9QI35</accession>
<dbReference type="PRINTS" id="PR00080">
    <property type="entry name" value="SDRFAMILY"/>
</dbReference>
<comment type="caution">
    <text evidence="2">The sequence shown here is derived from an EMBL/GenBank/DDBJ whole genome shotgun (WGS) entry which is preliminary data.</text>
</comment>
<dbReference type="CDD" id="cd05233">
    <property type="entry name" value="SDR_c"/>
    <property type="match status" value="1"/>
</dbReference>
<dbReference type="NCBIfam" id="NF005559">
    <property type="entry name" value="PRK07231.1"/>
    <property type="match status" value="1"/>
</dbReference>
<evidence type="ECO:0000313" key="2">
    <source>
        <dbReference type="EMBL" id="KKN42164.1"/>
    </source>
</evidence>
<reference evidence="2" key="1">
    <citation type="journal article" date="2015" name="Nature">
        <title>Complex archaea that bridge the gap between prokaryotes and eukaryotes.</title>
        <authorList>
            <person name="Spang A."/>
            <person name="Saw J.H."/>
            <person name="Jorgensen S.L."/>
            <person name="Zaremba-Niedzwiedzka K."/>
            <person name="Martijn J."/>
            <person name="Lind A.E."/>
            <person name="van Eijk R."/>
            <person name="Schleper C."/>
            <person name="Guy L."/>
            <person name="Ettema T.J."/>
        </authorList>
    </citation>
    <scope>NUCLEOTIDE SEQUENCE</scope>
</reference>
<dbReference type="Pfam" id="PF13561">
    <property type="entry name" value="adh_short_C2"/>
    <property type="match status" value="1"/>
</dbReference>
<dbReference type="InterPro" id="IPR036291">
    <property type="entry name" value="NAD(P)-bd_dom_sf"/>
</dbReference>
<comment type="similarity">
    <text evidence="1">Belongs to the short-chain dehydrogenases/reductases (SDR) family.</text>
</comment>